<keyword evidence="2" id="KW-1185">Reference proteome</keyword>
<dbReference type="InterPro" id="IPR021390">
    <property type="entry name" value="DUF3025"/>
</dbReference>
<reference evidence="1 2" key="1">
    <citation type="journal article" date="2018" name="BMC Genomics">
        <title>The genome of Naegleria lovaniensis, the basis for a comparative approach to unravel pathogenicity factors of the human pathogenic amoeba N. fowleri.</title>
        <authorList>
            <person name="Liechti N."/>
            <person name="Schurch N."/>
            <person name="Bruggmann R."/>
            <person name="Wittwer M."/>
        </authorList>
    </citation>
    <scope>NUCLEOTIDE SEQUENCE [LARGE SCALE GENOMIC DNA]</scope>
    <source>
        <strain evidence="1 2">ATCC 30569</strain>
    </source>
</reference>
<dbReference type="RefSeq" id="XP_044553531.1">
    <property type="nucleotide sequence ID" value="XM_044690050.1"/>
</dbReference>
<dbReference type="GeneID" id="68106552"/>
<accession>A0AA88H1L2</accession>
<dbReference type="EMBL" id="PYSW02000007">
    <property type="protein sequence ID" value="KAG2389539.1"/>
    <property type="molecule type" value="Genomic_DNA"/>
</dbReference>
<dbReference type="Pfam" id="PF11227">
    <property type="entry name" value="DUF3025"/>
    <property type="match status" value="1"/>
</dbReference>
<gene>
    <name evidence="1" type="ORF">C9374_014099</name>
</gene>
<evidence type="ECO:0000313" key="1">
    <source>
        <dbReference type="EMBL" id="KAG2389539.1"/>
    </source>
</evidence>
<dbReference type="AlphaFoldDB" id="A0AA88H1L2"/>
<dbReference type="Proteomes" id="UP000816034">
    <property type="component" value="Unassembled WGS sequence"/>
</dbReference>
<evidence type="ECO:0008006" key="3">
    <source>
        <dbReference type="Google" id="ProtNLM"/>
    </source>
</evidence>
<protein>
    <recommendedName>
        <fullName evidence="3">DUF3025 domain-containing protein</fullName>
    </recommendedName>
</protein>
<evidence type="ECO:0000313" key="2">
    <source>
        <dbReference type="Proteomes" id="UP000816034"/>
    </source>
</evidence>
<organism evidence="1 2">
    <name type="scientific">Naegleria lovaniensis</name>
    <name type="common">Amoeba</name>
    <dbReference type="NCBI Taxonomy" id="51637"/>
    <lineage>
        <taxon>Eukaryota</taxon>
        <taxon>Discoba</taxon>
        <taxon>Heterolobosea</taxon>
        <taxon>Tetramitia</taxon>
        <taxon>Eutetramitia</taxon>
        <taxon>Vahlkampfiidae</taxon>
        <taxon>Naegleria</taxon>
    </lineage>
</organism>
<sequence>MVRWLRVNSMMSSMVQHRKPIIVTIMHTSSQKYHHSLISSKFPNVQENEFSRITRTIVRSLPFRNIWPLLNYYENRLKKDFNEEHDNDIIFQKPLQVEYFNELLHSLNIQNTRLPFNRTNGNSNLQDQWFSKLQFMDQDYLLHTLTKEKLQEGFWYERHIHATSQIPTRFNNLHDFYGHLIWLMFPKTKRLLNILHLEHMKSHSSKSVKERSSLQNFLTLFDECGVVVFIEESSFQELKNLLYGMQFKKLFWNYRASVESKMIFTIFGHSIFDTLTQHPYIGYTTKCVALPLSSSVYTNVYHQLETIHQHQSLTTMQTQVWNVMDDLLFDVFSNPVKYDINLHNTKSLRPLPLLGIPNYWRAQTESFYDNERYFRKPNASINECARTT</sequence>
<comment type="caution">
    <text evidence="1">The sequence shown here is derived from an EMBL/GenBank/DDBJ whole genome shotgun (WGS) entry which is preliminary data.</text>
</comment>
<proteinExistence type="predicted"/>
<name>A0AA88H1L2_NAELO</name>